<organism evidence="1">
    <name type="scientific">Anguilla anguilla</name>
    <name type="common">European freshwater eel</name>
    <name type="synonym">Muraena anguilla</name>
    <dbReference type="NCBI Taxonomy" id="7936"/>
    <lineage>
        <taxon>Eukaryota</taxon>
        <taxon>Metazoa</taxon>
        <taxon>Chordata</taxon>
        <taxon>Craniata</taxon>
        <taxon>Vertebrata</taxon>
        <taxon>Euteleostomi</taxon>
        <taxon>Actinopterygii</taxon>
        <taxon>Neopterygii</taxon>
        <taxon>Teleostei</taxon>
        <taxon>Anguilliformes</taxon>
        <taxon>Anguillidae</taxon>
        <taxon>Anguilla</taxon>
    </lineage>
</organism>
<dbReference type="AlphaFoldDB" id="A0A0E9S6F2"/>
<name>A0A0E9S6F2_ANGAN</name>
<accession>A0A0E9S6F2</accession>
<reference evidence="1" key="2">
    <citation type="journal article" date="2015" name="Fish Shellfish Immunol.">
        <title>Early steps in the European eel (Anguilla anguilla)-Vibrio vulnificus interaction in the gills: Role of the RtxA13 toxin.</title>
        <authorList>
            <person name="Callol A."/>
            <person name="Pajuelo D."/>
            <person name="Ebbesson L."/>
            <person name="Teles M."/>
            <person name="MacKenzie S."/>
            <person name="Amaro C."/>
        </authorList>
    </citation>
    <scope>NUCLEOTIDE SEQUENCE</scope>
</reference>
<dbReference type="EMBL" id="GBXM01072352">
    <property type="protein sequence ID" value="JAH36225.1"/>
    <property type="molecule type" value="Transcribed_RNA"/>
</dbReference>
<evidence type="ECO:0000313" key="1">
    <source>
        <dbReference type="EMBL" id="JAH36225.1"/>
    </source>
</evidence>
<protein>
    <submittedName>
        <fullName evidence="1">Uncharacterized protein</fullName>
    </submittedName>
</protein>
<reference evidence="1" key="1">
    <citation type="submission" date="2014-11" db="EMBL/GenBank/DDBJ databases">
        <authorList>
            <person name="Amaro Gonzalez C."/>
        </authorList>
    </citation>
    <scope>NUCLEOTIDE SEQUENCE</scope>
</reference>
<proteinExistence type="predicted"/>
<sequence>MIAFFGFLQALVCLKWH</sequence>